<dbReference type="Gene3D" id="3.40.1360.10">
    <property type="match status" value="1"/>
</dbReference>
<dbReference type="AlphaFoldDB" id="A0A914I705"/>
<dbReference type="GO" id="GO:0000228">
    <property type="term" value="C:nuclear chromosome"/>
    <property type="evidence" value="ECO:0007669"/>
    <property type="project" value="TreeGrafter"/>
</dbReference>
<evidence type="ECO:0000256" key="1">
    <source>
        <dbReference type="SAM" id="MobiDB-lite"/>
    </source>
</evidence>
<dbReference type="GO" id="GO:0003918">
    <property type="term" value="F:DNA topoisomerase type II (double strand cut, ATP-hydrolyzing) activity"/>
    <property type="evidence" value="ECO:0007669"/>
    <property type="project" value="InterPro"/>
</dbReference>
<dbReference type="GO" id="GO:0007131">
    <property type="term" value="P:reciprocal meiotic recombination"/>
    <property type="evidence" value="ECO:0007669"/>
    <property type="project" value="TreeGrafter"/>
</dbReference>
<evidence type="ECO:0000259" key="2">
    <source>
        <dbReference type="Pfam" id="PF21180"/>
    </source>
</evidence>
<accession>A0A914I705</accession>
<feature type="compositionally biased region" description="Acidic residues" evidence="1">
    <location>
        <begin position="192"/>
        <end position="208"/>
    </location>
</feature>
<dbReference type="Pfam" id="PF21180">
    <property type="entry name" value="TOP6A-Spo11_Toprim"/>
    <property type="match status" value="1"/>
</dbReference>
<dbReference type="PANTHER" id="PTHR10848">
    <property type="entry name" value="MEIOTIC RECOMBINATION PROTEIN SPO11"/>
    <property type="match status" value="1"/>
</dbReference>
<dbReference type="PANTHER" id="PTHR10848:SF0">
    <property type="entry name" value="MEIOTIC RECOMBINATION PROTEIN SPO11"/>
    <property type="match status" value="1"/>
</dbReference>
<name>A0A914I705_GLORO</name>
<dbReference type="InterPro" id="IPR036078">
    <property type="entry name" value="Spo11/TopoVI_A_sf"/>
</dbReference>
<sequence length="363" mass="39950">MDDDSVFGAQRSTISAGGGEGRHLSAAHRRTIPAQIPTWHFAHGAAVIQTFAHVNSSIGCVEIFLTYKYGSSRSIVEAGAFHLPRLRWLGFLPSEAQKLPIPSNQFSEKDRKRIERIAQRTNGHGEEERSLFNYELSVMLNSSQKLELEALCSINYLSTVYLDNKLLPLNVSVAQPYDGNNNVERDQNGGDQSDDFGIDLNDQDDDFGGDQQGAFGSDYDFGGDQNDDFGSDWNDECRGDQNDDFGDDQKGAFGSDHDFGRAAPLNGTEKRDYLVNSLCPLPNSTNLPTSTSKLAALCLNLARAPIPHPTDKANPGEYQFWLKLVQVSIGIAAVCVAIGVLDILEHLCRRQMNTLSPNFIFSV</sequence>
<protein>
    <recommendedName>
        <fullName evidence="2">Topoisomerase 6 subunit A/Spo11 TOPRIM domain-containing protein</fullName>
    </recommendedName>
</protein>
<organism evidence="3 4">
    <name type="scientific">Globodera rostochiensis</name>
    <name type="common">Golden nematode worm</name>
    <name type="synonym">Heterodera rostochiensis</name>
    <dbReference type="NCBI Taxonomy" id="31243"/>
    <lineage>
        <taxon>Eukaryota</taxon>
        <taxon>Metazoa</taxon>
        <taxon>Ecdysozoa</taxon>
        <taxon>Nematoda</taxon>
        <taxon>Chromadorea</taxon>
        <taxon>Rhabditida</taxon>
        <taxon>Tylenchina</taxon>
        <taxon>Tylenchomorpha</taxon>
        <taxon>Tylenchoidea</taxon>
        <taxon>Heteroderidae</taxon>
        <taxon>Heteroderinae</taxon>
        <taxon>Globodera</taxon>
    </lineage>
</organism>
<dbReference type="SUPFAM" id="SSF56726">
    <property type="entry name" value="DNA topoisomerase IV, alpha subunit"/>
    <property type="match status" value="1"/>
</dbReference>
<evidence type="ECO:0000313" key="4">
    <source>
        <dbReference type="WBParaSite" id="Gr19_v10_g8086.t1"/>
    </source>
</evidence>
<dbReference type="WBParaSite" id="Gr19_v10_g8086.t1">
    <property type="protein sequence ID" value="Gr19_v10_g8086.t1"/>
    <property type="gene ID" value="Gr19_v10_g8086"/>
</dbReference>
<evidence type="ECO:0000313" key="3">
    <source>
        <dbReference type="Proteomes" id="UP000887572"/>
    </source>
</evidence>
<dbReference type="GO" id="GO:0042138">
    <property type="term" value="P:meiotic DNA double-strand break formation"/>
    <property type="evidence" value="ECO:0007669"/>
    <property type="project" value="TreeGrafter"/>
</dbReference>
<proteinExistence type="predicted"/>
<dbReference type="GO" id="GO:0003677">
    <property type="term" value="F:DNA binding"/>
    <property type="evidence" value="ECO:0007669"/>
    <property type="project" value="InterPro"/>
</dbReference>
<dbReference type="InterPro" id="IPR034136">
    <property type="entry name" value="TOPRIM_Topo6A/Spo11"/>
</dbReference>
<feature type="region of interest" description="Disordered" evidence="1">
    <location>
        <begin position="178"/>
        <end position="216"/>
    </location>
</feature>
<keyword evidence="3" id="KW-1185">Reference proteome</keyword>
<feature type="region of interest" description="Disordered" evidence="1">
    <location>
        <begin position="1"/>
        <end position="23"/>
    </location>
</feature>
<dbReference type="GO" id="GO:0000706">
    <property type="term" value="P:meiotic DNA double-strand break processing"/>
    <property type="evidence" value="ECO:0007669"/>
    <property type="project" value="TreeGrafter"/>
</dbReference>
<dbReference type="InterPro" id="IPR002815">
    <property type="entry name" value="Spo11/TopoVI_A"/>
</dbReference>
<reference evidence="4" key="1">
    <citation type="submission" date="2022-11" db="UniProtKB">
        <authorList>
            <consortium name="WormBaseParasite"/>
        </authorList>
    </citation>
    <scope>IDENTIFICATION</scope>
</reference>
<dbReference type="Proteomes" id="UP000887572">
    <property type="component" value="Unplaced"/>
</dbReference>
<feature type="domain" description="Topoisomerase 6 subunit A/Spo11 TOPRIM" evidence="2">
    <location>
        <begin position="58"/>
        <end position="166"/>
    </location>
</feature>